<sequence length="63" mass="6895">MSSRKIVGWNVAATLRADLLPLQALDMAAWDAGGNLDRLVNRADHGQNYLLILYTDRVAELGA</sequence>
<evidence type="ECO:0000313" key="1">
    <source>
        <dbReference type="EMBL" id="NYI41342.1"/>
    </source>
</evidence>
<accession>A0A7Z0CK05</accession>
<organism evidence="1 2">
    <name type="scientific">Demequina lutea</name>
    <dbReference type="NCBI Taxonomy" id="431489"/>
    <lineage>
        <taxon>Bacteria</taxon>
        <taxon>Bacillati</taxon>
        <taxon>Actinomycetota</taxon>
        <taxon>Actinomycetes</taxon>
        <taxon>Micrococcales</taxon>
        <taxon>Demequinaceae</taxon>
        <taxon>Demequina</taxon>
    </lineage>
</organism>
<protein>
    <submittedName>
        <fullName evidence="1">Uncharacterized protein</fullName>
    </submittedName>
</protein>
<gene>
    <name evidence="1" type="ORF">BKA03_001461</name>
</gene>
<dbReference type="Proteomes" id="UP000547973">
    <property type="component" value="Unassembled WGS sequence"/>
</dbReference>
<reference evidence="1 2" key="1">
    <citation type="submission" date="2020-07" db="EMBL/GenBank/DDBJ databases">
        <title>Sequencing the genomes of 1000 actinobacteria strains.</title>
        <authorList>
            <person name="Klenk H.-P."/>
        </authorList>
    </citation>
    <scope>NUCLEOTIDE SEQUENCE [LARGE SCALE GENOMIC DNA]</scope>
    <source>
        <strain evidence="1 2">DSM 19970</strain>
    </source>
</reference>
<dbReference type="AlphaFoldDB" id="A0A7Z0CK05"/>
<dbReference type="EMBL" id="JACBZO010000001">
    <property type="protein sequence ID" value="NYI41342.1"/>
    <property type="molecule type" value="Genomic_DNA"/>
</dbReference>
<dbReference type="RefSeq" id="WP_179397751.1">
    <property type="nucleotide sequence ID" value="NZ_JACBZO010000001.1"/>
</dbReference>
<evidence type="ECO:0000313" key="2">
    <source>
        <dbReference type="Proteomes" id="UP000547973"/>
    </source>
</evidence>
<name>A0A7Z0CK05_9MICO</name>
<comment type="caution">
    <text evidence="1">The sequence shown here is derived from an EMBL/GenBank/DDBJ whole genome shotgun (WGS) entry which is preliminary data.</text>
</comment>
<proteinExistence type="predicted"/>
<keyword evidence="2" id="KW-1185">Reference proteome</keyword>